<evidence type="ECO:0000256" key="4">
    <source>
        <dbReference type="ARBA" id="ARBA00022989"/>
    </source>
</evidence>
<dbReference type="OrthoDB" id="6285106at2759"/>
<reference evidence="9 10" key="1">
    <citation type="journal article" date="2017" name="PLoS Biol.">
        <title>The sea cucumber genome provides insights into morphological evolution and visceral regeneration.</title>
        <authorList>
            <person name="Zhang X."/>
            <person name="Sun L."/>
            <person name="Yuan J."/>
            <person name="Sun Y."/>
            <person name="Gao Y."/>
            <person name="Zhang L."/>
            <person name="Li S."/>
            <person name="Dai H."/>
            <person name="Hamel J.F."/>
            <person name="Liu C."/>
            <person name="Yu Y."/>
            <person name="Liu S."/>
            <person name="Lin W."/>
            <person name="Guo K."/>
            <person name="Jin S."/>
            <person name="Xu P."/>
            <person name="Storey K.B."/>
            <person name="Huan P."/>
            <person name="Zhang T."/>
            <person name="Zhou Y."/>
            <person name="Zhang J."/>
            <person name="Lin C."/>
            <person name="Li X."/>
            <person name="Xing L."/>
            <person name="Huo D."/>
            <person name="Sun M."/>
            <person name="Wang L."/>
            <person name="Mercier A."/>
            <person name="Li F."/>
            <person name="Yang H."/>
            <person name="Xiang J."/>
        </authorList>
    </citation>
    <scope>NUCLEOTIDE SEQUENCE [LARGE SCALE GENOMIC DNA]</scope>
    <source>
        <strain evidence="9">Shaxun</strain>
        <tissue evidence="9">Muscle</tissue>
    </source>
</reference>
<dbReference type="Proteomes" id="UP000230750">
    <property type="component" value="Unassembled WGS sequence"/>
</dbReference>
<keyword evidence="5" id="KW-0325">Glycoprotein</keyword>
<dbReference type="PANTHER" id="PTHR13055">
    <property type="entry name" value="TUMOR ENDOTHELIAL MARKER 7 RELATED"/>
    <property type="match status" value="1"/>
</dbReference>
<dbReference type="InterPro" id="IPR016201">
    <property type="entry name" value="PSI"/>
</dbReference>
<accession>A0A2G8JQ31</accession>
<evidence type="ECO:0000256" key="2">
    <source>
        <dbReference type="ARBA" id="ARBA00022692"/>
    </source>
</evidence>
<name>A0A2G8JQ31_STIJA</name>
<dbReference type="EMBL" id="MRZV01001438">
    <property type="protein sequence ID" value="PIK37866.1"/>
    <property type="molecule type" value="Genomic_DNA"/>
</dbReference>
<keyword evidence="4 7" id="KW-1133">Transmembrane helix</keyword>
<gene>
    <name evidence="9" type="ORF">BSL78_25308</name>
</gene>
<evidence type="ECO:0000259" key="8">
    <source>
        <dbReference type="SMART" id="SM00423"/>
    </source>
</evidence>
<evidence type="ECO:0000256" key="7">
    <source>
        <dbReference type="SAM" id="Phobius"/>
    </source>
</evidence>
<proteinExistence type="predicted"/>
<feature type="region of interest" description="Disordered" evidence="6">
    <location>
        <begin position="305"/>
        <end position="327"/>
    </location>
</feature>
<dbReference type="SMART" id="SM00423">
    <property type="entry name" value="PSI"/>
    <property type="match status" value="1"/>
</dbReference>
<dbReference type="Gene3D" id="3.30.1680.10">
    <property type="entry name" value="ligand-binding face of the semaphorins, domain 2"/>
    <property type="match status" value="1"/>
</dbReference>
<evidence type="ECO:0000256" key="5">
    <source>
        <dbReference type="ARBA" id="ARBA00023180"/>
    </source>
</evidence>
<evidence type="ECO:0000313" key="10">
    <source>
        <dbReference type="Proteomes" id="UP000230750"/>
    </source>
</evidence>
<feature type="transmembrane region" description="Helical" evidence="7">
    <location>
        <begin position="236"/>
        <end position="260"/>
    </location>
</feature>
<keyword evidence="7" id="KW-0472">Membrane</keyword>
<dbReference type="AlphaFoldDB" id="A0A2G8JQ31"/>
<dbReference type="PANTHER" id="PTHR13055:SF12">
    <property type="entry name" value="LD40707P"/>
    <property type="match status" value="1"/>
</dbReference>
<evidence type="ECO:0000256" key="1">
    <source>
        <dbReference type="ARBA" id="ARBA00004479"/>
    </source>
</evidence>
<comment type="subcellular location">
    <subcellularLocation>
        <location evidence="1">Membrane</location>
        <topology evidence="1">Single-pass type I membrane protein</topology>
    </subcellularLocation>
</comment>
<evidence type="ECO:0000313" key="9">
    <source>
        <dbReference type="EMBL" id="PIK37866.1"/>
    </source>
</evidence>
<sequence length="327" mass="36107">MQLLVDLPFVFPFYGHNLTAAYIATGGFLYVGTIVHDFLTVTQYIAPLMGNFDSSLNDSTSTIKYGNNGTAFTVEWRNIHVNHLEEVGGFTFQTTLFNDGRIVFAYKNIPVSVDEIRGGNGHSVTVGLSDGFYTEEPAYEGSTLVRRTIYKYHEVSMETDNVQDTSAFEFFKLPTCNQLLTCSECVGQGPVIHFDCSWCGAIERCSSGLDRHRDEWVDNQCDLEAIYTDCPAPLKISAIAILAILLVSILFMLMVGWLVYAYRFPNTASGLYLIEAQSFMKGKFSREEANDSKYIVDPSSETIPEPVVKASNGGGPAVITTTTSSEA</sequence>
<keyword evidence="2 7" id="KW-0812">Transmembrane</keyword>
<feature type="domain" description="PSI" evidence="8">
    <location>
        <begin position="175"/>
        <end position="231"/>
    </location>
</feature>
<protein>
    <submittedName>
        <fullName evidence="9">Putative plexin domain-containing protein 2</fullName>
    </submittedName>
</protein>
<dbReference type="STRING" id="307972.A0A2G8JQ31"/>
<evidence type="ECO:0000256" key="3">
    <source>
        <dbReference type="ARBA" id="ARBA00022729"/>
    </source>
</evidence>
<keyword evidence="3" id="KW-0732">Signal</keyword>
<keyword evidence="10" id="KW-1185">Reference proteome</keyword>
<organism evidence="9 10">
    <name type="scientific">Stichopus japonicus</name>
    <name type="common">Sea cucumber</name>
    <dbReference type="NCBI Taxonomy" id="307972"/>
    <lineage>
        <taxon>Eukaryota</taxon>
        <taxon>Metazoa</taxon>
        <taxon>Echinodermata</taxon>
        <taxon>Eleutherozoa</taxon>
        <taxon>Echinozoa</taxon>
        <taxon>Holothuroidea</taxon>
        <taxon>Aspidochirotacea</taxon>
        <taxon>Aspidochirotida</taxon>
        <taxon>Stichopodidae</taxon>
        <taxon>Apostichopus</taxon>
    </lineage>
</organism>
<comment type="caution">
    <text evidence="9">The sequence shown here is derived from an EMBL/GenBank/DDBJ whole genome shotgun (WGS) entry which is preliminary data.</text>
</comment>
<dbReference type="InterPro" id="IPR031152">
    <property type="entry name" value="PLXDC"/>
</dbReference>
<evidence type="ECO:0000256" key="6">
    <source>
        <dbReference type="SAM" id="MobiDB-lite"/>
    </source>
</evidence>
<dbReference type="GO" id="GO:0016020">
    <property type="term" value="C:membrane"/>
    <property type="evidence" value="ECO:0007669"/>
    <property type="project" value="UniProtKB-SubCell"/>
</dbReference>